<dbReference type="EMBL" id="JMKI01000004">
    <property type="protein sequence ID" value="KEJ93343.1"/>
    <property type="molecule type" value="Genomic_DNA"/>
</dbReference>
<dbReference type="eggNOG" id="COG5545">
    <property type="taxonomic scope" value="Bacteria"/>
</dbReference>
<evidence type="ECO:0000259" key="4">
    <source>
        <dbReference type="Pfam" id="PF13362"/>
    </source>
</evidence>
<feature type="domain" description="Toprim" evidence="4">
    <location>
        <begin position="246"/>
        <end position="343"/>
    </location>
</feature>
<dbReference type="eggNOG" id="COG4643">
    <property type="taxonomic scope" value="Bacteria"/>
</dbReference>
<dbReference type="STRING" id="2754.EH55_08555"/>
<feature type="coiled-coil region" evidence="1">
    <location>
        <begin position="90"/>
        <end position="119"/>
    </location>
</feature>
<gene>
    <name evidence="5" type="ORF">EH55_08555</name>
</gene>
<dbReference type="PANTHER" id="PTHR34985:SF1">
    <property type="entry name" value="SLR0554 PROTEIN"/>
    <property type="match status" value="1"/>
</dbReference>
<feature type="domain" description="Virulence-associated protein E-like" evidence="3">
    <location>
        <begin position="469"/>
        <end position="692"/>
    </location>
</feature>
<accession>A0A073ISL6</accession>
<dbReference type="Proteomes" id="UP000027665">
    <property type="component" value="Unassembled WGS sequence"/>
</dbReference>
<dbReference type="GeneID" id="90982529"/>
<feature type="region of interest" description="Disordered" evidence="2">
    <location>
        <begin position="206"/>
        <end position="236"/>
    </location>
</feature>
<reference evidence="5 6" key="1">
    <citation type="submission" date="2014-04" db="EMBL/GenBank/DDBJ databases">
        <title>Draft Genome Sequence of Synergistes jonesii.</title>
        <authorList>
            <person name="Coil D.A."/>
            <person name="Eisen J.A."/>
            <person name="Holland-Moritz H.E."/>
        </authorList>
    </citation>
    <scope>NUCLEOTIDE SEQUENCE [LARGE SCALE GENOMIC DNA]</scope>
    <source>
        <strain evidence="5 6">78-1</strain>
    </source>
</reference>
<evidence type="ECO:0000256" key="1">
    <source>
        <dbReference type="SAM" id="Coils"/>
    </source>
</evidence>
<comment type="caution">
    <text evidence="5">The sequence shown here is derived from an EMBL/GenBank/DDBJ whole genome shotgun (WGS) entry which is preliminary data.</text>
</comment>
<dbReference type="CDD" id="cd01029">
    <property type="entry name" value="TOPRIM_primases"/>
    <property type="match status" value="1"/>
</dbReference>
<evidence type="ECO:0000313" key="5">
    <source>
        <dbReference type="EMBL" id="KEJ93343.1"/>
    </source>
</evidence>
<dbReference type="PANTHER" id="PTHR34985">
    <property type="entry name" value="SLR0554 PROTEIN"/>
    <property type="match status" value="1"/>
</dbReference>
<keyword evidence="6" id="KW-1185">Reference proteome</keyword>
<dbReference type="RefSeq" id="WP_037974186.1">
    <property type="nucleotide sequence ID" value="NZ_JMKI01000004.1"/>
</dbReference>
<proteinExistence type="predicted"/>
<dbReference type="Pfam" id="PF13362">
    <property type="entry name" value="Toprim_3"/>
    <property type="match status" value="1"/>
</dbReference>
<keyword evidence="1" id="KW-0175">Coiled coil</keyword>
<protein>
    <submittedName>
        <fullName evidence="5">Uncharacterized protein</fullName>
    </submittedName>
</protein>
<dbReference type="AlphaFoldDB" id="A0A073ISL6"/>
<feature type="compositionally biased region" description="Low complexity" evidence="2">
    <location>
        <begin position="206"/>
        <end position="219"/>
    </location>
</feature>
<dbReference type="InterPro" id="IPR007936">
    <property type="entry name" value="VapE-like_dom"/>
</dbReference>
<name>A0A073ISL6_9BACT</name>
<evidence type="ECO:0000313" key="6">
    <source>
        <dbReference type="Proteomes" id="UP000027665"/>
    </source>
</evidence>
<evidence type="ECO:0000259" key="3">
    <source>
        <dbReference type="Pfam" id="PF05272"/>
    </source>
</evidence>
<organism evidence="5 6">
    <name type="scientific">Synergistes jonesii</name>
    <dbReference type="NCBI Taxonomy" id="2754"/>
    <lineage>
        <taxon>Bacteria</taxon>
        <taxon>Thermotogati</taxon>
        <taxon>Synergistota</taxon>
        <taxon>Synergistia</taxon>
        <taxon>Synergistales</taxon>
        <taxon>Synergistaceae</taxon>
        <taxon>Synergistes</taxon>
    </lineage>
</organism>
<dbReference type="Pfam" id="PF05272">
    <property type="entry name" value="VapE-like_dom"/>
    <property type="match status" value="1"/>
</dbReference>
<sequence length="782" mass="87801">MRDLGDWGIFDIERAFLDFLGGEGVYLASGEGLKIDGRKHRCTLSGDKPRSKNGEYRIFNDEFPRGWLHNWRTGEFYMWDPRGDADFRSLSAAEREALAEKWERERAEAARKKASSQAEASALARRKWAAATPADASHKYASRKRLRSVHGARILGQDLLWPLFDASGAVVNVQTIPQRQGAKKLFETSAPKRGNFGVIYMDVPSSGGPSSASSPSAPSDARADDKGSEASGAPSGFDEARLSARVWIAEGWATACSVAEATGDAVIIGCDAGNLLPVVKNVRRLWPEKEFVVAADNDRHTAGNPGATAAIKVFEETGVPFVYPDFAQDDEGTDWNDYAVKNGLKKTRALMLKKLEAFKNEGLYKLKHREPQFVDLTEGGRPLGTVENLRALLAFAGMTVSYDEIKKEEVFSMPGRTWCGDNAKNAAMGEILSLCSRWRMPKGDIDPLISNIGSQNIVNPVKDWILSEPWDGFSRLQNVYDSLVEERDFPRGFKETLIRRWLISGVAAVFMQSGFRCRGVLTFVGGQGIGKTTWFRILFGKDEFFSEGVGLNLKDKDSVKAAISAWGVEYGELEGTFNRSEVPILKAFLTRGSDKLRMPWSRRESDFQRRTIYGATVNQRQFLIDDTGNSRWWCIPLVKIMPLDRGEMQQMWREVYERYYLMHLKEPKNDEYRWWLTKEEDALLAELNQEFEVPSSIEEMIAVGLEWKAMPEIWRYATTTQVLYDCGYPPSSTPKPGDVIKAGKVLAKLTGGKSRPMGHSNARMWRVPPKRTIPLEVSEDDL</sequence>
<dbReference type="OrthoDB" id="9763644at2"/>
<evidence type="ECO:0000256" key="2">
    <source>
        <dbReference type="SAM" id="MobiDB-lite"/>
    </source>
</evidence>
<dbReference type="InterPro" id="IPR034154">
    <property type="entry name" value="TOPRIM_DnaG/twinkle"/>
</dbReference>
<dbReference type="InterPro" id="IPR006171">
    <property type="entry name" value="TOPRIM_dom"/>
</dbReference>